<dbReference type="Gene3D" id="1.20.1420.60">
    <property type="match status" value="1"/>
</dbReference>
<accession>A0A9C7LBY7</accession>
<proteinExistence type="predicted"/>
<keyword evidence="3" id="KW-1185">Reference proteome</keyword>
<evidence type="ECO:0000259" key="1">
    <source>
        <dbReference type="Pfam" id="PF14300"/>
    </source>
</evidence>
<comment type="caution">
    <text evidence="2">The sequence shown here is derived from an EMBL/GenBank/DDBJ whole genome shotgun (WGS) entry which is preliminary data.</text>
</comment>
<name>A0A9C7LBY7_9BACI</name>
<sequence>MGNYLTEILQRKQDELEIHFAVIDIINEKFYSRGFEDLSEEEKVVFCVDKLEREINNGGFDQFFLNSSEMFNPSVNFTLKTLASLKKIDANYTYSLLEAAIKIVNDPNPIGRKEYEDDDYTDIQIEKLNDLDEKFYEYEDNLLELQINYLKNNEEKFKL</sequence>
<dbReference type="RefSeq" id="WP_230497615.1">
    <property type="nucleotide sequence ID" value="NZ_CAKJTG010000019.1"/>
</dbReference>
<protein>
    <recommendedName>
        <fullName evidence="1">DNA mimic protein DMP19 C-terminal domain-containing protein</fullName>
    </recommendedName>
</protein>
<evidence type="ECO:0000313" key="3">
    <source>
        <dbReference type="Proteomes" id="UP000789845"/>
    </source>
</evidence>
<dbReference type="AlphaFoldDB" id="A0A9C7LBY7"/>
<reference evidence="2" key="1">
    <citation type="submission" date="2021-10" db="EMBL/GenBank/DDBJ databases">
        <authorList>
            <person name="Criscuolo A."/>
        </authorList>
    </citation>
    <scope>NUCLEOTIDE SEQUENCE</scope>
    <source>
        <strain evidence="2">CIP111885</strain>
    </source>
</reference>
<evidence type="ECO:0000313" key="2">
    <source>
        <dbReference type="EMBL" id="CAG9609378.1"/>
    </source>
</evidence>
<dbReference type="EMBL" id="CAKJTG010000019">
    <property type="protein sequence ID" value="CAG9609378.1"/>
    <property type="molecule type" value="Genomic_DNA"/>
</dbReference>
<dbReference type="Pfam" id="PF14300">
    <property type="entry name" value="DMP19"/>
    <property type="match status" value="1"/>
</dbReference>
<feature type="domain" description="DNA mimic protein DMP19 C-terminal" evidence="1">
    <location>
        <begin position="36"/>
        <end position="153"/>
    </location>
</feature>
<organism evidence="2 3">
    <name type="scientific">Pseudoneobacillus rhizosphaerae</name>
    <dbReference type="NCBI Taxonomy" id="2880968"/>
    <lineage>
        <taxon>Bacteria</taxon>
        <taxon>Bacillati</taxon>
        <taxon>Bacillota</taxon>
        <taxon>Bacilli</taxon>
        <taxon>Bacillales</taxon>
        <taxon>Bacillaceae</taxon>
        <taxon>Pseudoneobacillus</taxon>
    </lineage>
</organism>
<dbReference type="Proteomes" id="UP000789845">
    <property type="component" value="Unassembled WGS sequence"/>
</dbReference>
<dbReference type="InterPro" id="IPR025402">
    <property type="entry name" value="DMP19_C"/>
</dbReference>
<gene>
    <name evidence="2" type="ORF">NEOCIP111885_03120</name>
</gene>